<proteinExistence type="predicted"/>
<gene>
    <name evidence="3" type="ORF">RCOM_2114620</name>
</gene>
<feature type="domain" description="Hydroxymethylglutaryl-coenzyme A synthase C-terminal" evidence="2">
    <location>
        <begin position="16"/>
        <end position="63"/>
    </location>
</feature>
<dbReference type="EMBL" id="EQ993398">
    <property type="protein sequence ID" value="EEF22491.1"/>
    <property type="molecule type" value="Genomic_DNA"/>
</dbReference>
<evidence type="ECO:0000259" key="2">
    <source>
        <dbReference type="Pfam" id="PF08540"/>
    </source>
</evidence>
<keyword evidence="1" id="KW-0808">Transferase</keyword>
<dbReference type="Gene3D" id="3.40.47.10">
    <property type="match status" value="1"/>
</dbReference>
<sequence length="64" mass="6999">MDNTVPPEHREKLIEAFQASITYSKQIGNIYTGSLYLGLLSLLENSKVLQSGDKIGFFSYGSGA</sequence>
<keyword evidence="4" id="KW-1185">Reference proteome</keyword>
<evidence type="ECO:0000313" key="3">
    <source>
        <dbReference type="EMBL" id="EEF22491.1"/>
    </source>
</evidence>
<feature type="non-terminal residue" evidence="3">
    <location>
        <position position="64"/>
    </location>
</feature>
<dbReference type="Pfam" id="PF08540">
    <property type="entry name" value="HMG_CoA_synt_C"/>
    <property type="match status" value="1"/>
</dbReference>
<evidence type="ECO:0000313" key="4">
    <source>
        <dbReference type="Proteomes" id="UP000008311"/>
    </source>
</evidence>
<dbReference type="AlphaFoldDB" id="B9TNS3"/>
<dbReference type="PANTHER" id="PTHR43323">
    <property type="entry name" value="3-HYDROXY-3-METHYLGLUTARYL COENZYME A SYNTHASE"/>
    <property type="match status" value="1"/>
</dbReference>
<protein>
    <recommendedName>
        <fullName evidence="2">Hydroxymethylglutaryl-coenzyme A synthase C-terminal domain-containing protein</fullName>
    </recommendedName>
</protein>
<reference evidence="4" key="1">
    <citation type="journal article" date="2010" name="Nat. Biotechnol.">
        <title>Draft genome sequence of the oilseed species Ricinus communis.</title>
        <authorList>
            <person name="Chan A.P."/>
            <person name="Crabtree J."/>
            <person name="Zhao Q."/>
            <person name="Lorenzi H."/>
            <person name="Orvis J."/>
            <person name="Puiu D."/>
            <person name="Melake-Berhan A."/>
            <person name="Jones K.M."/>
            <person name="Redman J."/>
            <person name="Chen G."/>
            <person name="Cahoon E.B."/>
            <person name="Gedil M."/>
            <person name="Stanke M."/>
            <person name="Haas B.J."/>
            <person name="Wortman J.R."/>
            <person name="Fraser-Liggett C.M."/>
            <person name="Ravel J."/>
            <person name="Rabinowicz P.D."/>
        </authorList>
    </citation>
    <scope>NUCLEOTIDE SEQUENCE [LARGE SCALE GENOMIC DNA]</scope>
    <source>
        <strain evidence="4">cv. Hale</strain>
    </source>
</reference>
<dbReference type="InterPro" id="IPR013746">
    <property type="entry name" value="HMG_CoA_synt_C_dom"/>
</dbReference>
<dbReference type="InterPro" id="IPR016039">
    <property type="entry name" value="Thiolase-like"/>
</dbReference>
<dbReference type="SUPFAM" id="SSF53901">
    <property type="entry name" value="Thiolase-like"/>
    <property type="match status" value="1"/>
</dbReference>
<name>B9TNS3_RICCO</name>
<dbReference type="GO" id="GO:0010142">
    <property type="term" value="P:farnesyl diphosphate biosynthetic process, mevalonate pathway"/>
    <property type="evidence" value="ECO:0007669"/>
    <property type="project" value="InterPro"/>
</dbReference>
<dbReference type="GO" id="GO:0006084">
    <property type="term" value="P:acetyl-CoA metabolic process"/>
    <property type="evidence" value="ECO:0007669"/>
    <property type="project" value="InterPro"/>
</dbReference>
<dbReference type="GO" id="GO:0004421">
    <property type="term" value="F:hydroxymethylglutaryl-CoA synthase activity"/>
    <property type="evidence" value="ECO:0007669"/>
    <property type="project" value="InterPro"/>
</dbReference>
<organism evidence="3 4">
    <name type="scientific">Ricinus communis</name>
    <name type="common">Castor bean</name>
    <dbReference type="NCBI Taxonomy" id="3988"/>
    <lineage>
        <taxon>Eukaryota</taxon>
        <taxon>Viridiplantae</taxon>
        <taxon>Streptophyta</taxon>
        <taxon>Embryophyta</taxon>
        <taxon>Tracheophyta</taxon>
        <taxon>Spermatophyta</taxon>
        <taxon>Magnoliopsida</taxon>
        <taxon>eudicotyledons</taxon>
        <taxon>Gunneridae</taxon>
        <taxon>Pentapetalae</taxon>
        <taxon>rosids</taxon>
        <taxon>fabids</taxon>
        <taxon>Malpighiales</taxon>
        <taxon>Euphorbiaceae</taxon>
        <taxon>Acalyphoideae</taxon>
        <taxon>Acalypheae</taxon>
        <taxon>Ricinus</taxon>
    </lineage>
</organism>
<evidence type="ECO:0000256" key="1">
    <source>
        <dbReference type="ARBA" id="ARBA00022679"/>
    </source>
</evidence>
<dbReference type="PANTHER" id="PTHR43323:SF2">
    <property type="entry name" value="HYDROXYMETHYLGLUTARYL-COA SYNTHASE"/>
    <property type="match status" value="1"/>
</dbReference>
<dbReference type="Proteomes" id="UP000008311">
    <property type="component" value="Unassembled WGS sequence"/>
</dbReference>
<accession>B9TNS3</accession>
<dbReference type="InParanoid" id="B9TNS3"/>